<evidence type="ECO:0000313" key="1">
    <source>
        <dbReference type="EMBL" id="GCE22994.1"/>
    </source>
</evidence>
<accession>A0A402AV78</accession>
<dbReference type="AlphaFoldDB" id="A0A402AV78"/>
<dbReference type="Proteomes" id="UP000287188">
    <property type="component" value="Unassembled WGS sequence"/>
</dbReference>
<name>A0A402AV78_9CHLR</name>
<proteinExistence type="predicted"/>
<evidence type="ECO:0000313" key="2">
    <source>
        <dbReference type="Proteomes" id="UP000287188"/>
    </source>
</evidence>
<organism evidence="1 2">
    <name type="scientific">Dictyobacter kobayashii</name>
    <dbReference type="NCBI Taxonomy" id="2014872"/>
    <lineage>
        <taxon>Bacteria</taxon>
        <taxon>Bacillati</taxon>
        <taxon>Chloroflexota</taxon>
        <taxon>Ktedonobacteria</taxon>
        <taxon>Ktedonobacterales</taxon>
        <taxon>Dictyobacteraceae</taxon>
        <taxon>Dictyobacter</taxon>
    </lineage>
</organism>
<dbReference type="EMBL" id="BIFS01000002">
    <property type="protein sequence ID" value="GCE22994.1"/>
    <property type="molecule type" value="Genomic_DNA"/>
</dbReference>
<sequence length="105" mass="12542">MLGDKRTQEGYMNQVTTIMQQEEIEFDLTQEEEEILRARHREAYIDYVEAVQKTYGATYNLLEPPYRPALEAYEFVCMIASYCGYQVVSEGYHQMPFLRKRIKKR</sequence>
<gene>
    <name evidence="1" type="ORF">KDK_67940</name>
</gene>
<protein>
    <submittedName>
        <fullName evidence="1">Uncharacterized protein</fullName>
    </submittedName>
</protein>
<comment type="caution">
    <text evidence="1">The sequence shown here is derived from an EMBL/GenBank/DDBJ whole genome shotgun (WGS) entry which is preliminary data.</text>
</comment>
<reference evidence="2" key="1">
    <citation type="submission" date="2018-12" db="EMBL/GenBank/DDBJ databases">
        <title>Tengunoibacter tsumagoiensis gen. nov., sp. nov., Dictyobacter kobayashii sp. nov., D. alpinus sp. nov., and D. joshuensis sp. nov. and description of Dictyobacteraceae fam. nov. within the order Ktedonobacterales isolated from Tengu-no-mugimeshi.</title>
        <authorList>
            <person name="Wang C.M."/>
            <person name="Zheng Y."/>
            <person name="Sakai Y."/>
            <person name="Toyoda A."/>
            <person name="Minakuchi Y."/>
            <person name="Abe K."/>
            <person name="Yokota A."/>
            <person name="Yabe S."/>
        </authorList>
    </citation>
    <scope>NUCLEOTIDE SEQUENCE [LARGE SCALE GENOMIC DNA]</scope>
    <source>
        <strain evidence="2">Uno11</strain>
    </source>
</reference>
<keyword evidence="2" id="KW-1185">Reference proteome</keyword>